<organism evidence="4 5">
    <name type="scientific">Pararge aegeria aegeria</name>
    <dbReference type="NCBI Taxonomy" id="348720"/>
    <lineage>
        <taxon>Eukaryota</taxon>
        <taxon>Metazoa</taxon>
        <taxon>Ecdysozoa</taxon>
        <taxon>Arthropoda</taxon>
        <taxon>Hexapoda</taxon>
        <taxon>Insecta</taxon>
        <taxon>Pterygota</taxon>
        <taxon>Neoptera</taxon>
        <taxon>Endopterygota</taxon>
        <taxon>Lepidoptera</taxon>
        <taxon>Glossata</taxon>
        <taxon>Ditrysia</taxon>
        <taxon>Papilionoidea</taxon>
        <taxon>Nymphalidae</taxon>
        <taxon>Satyrinae</taxon>
        <taxon>Satyrini</taxon>
        <taxon>Parargina</taxon>
        <taxon>Pararge</taxon>
    </lineage>
</organism>
<evidence type="ECO:0000313" key="4">
    <source>
        <dbReference type="EMBL" id="CAH2236267.1"/>
    </source>
</evidence>
<dbReference type="InterPro" id="IPR000618">
    <property type="entry name" value="Insect_cuticle"/>
</dbReference>
<reference evidence="4" key="1">
    <citation type="submission" date="2022-03" db="EMBL/GenBank/DDBJ databases">
        <authorList>
            <person name="Lindestad O."/>
        </authorList>
    </citation>
    <scope>NUCLEOTIDE SEQUENCE</scope>
</reference>
<dbReference type="OrthoDB" id="7736104at2759"/>
<proteinExistence type="predicted"/>
<evidence type="ECO:0000256" key="1">
    <source>
        <dbReference type="ARBA" id="ARBA00022460"/>
    </source>
</evidence>
<keyword evidence="5" id="KW-1185">Reference proteome</keyword>
<dbReference type="Proteomes" id="UP000838756">
    <property type="component" value="Unassembled WGS sequence"/>
</dbReference>
<dbReference type="AlphaFoldDB" id="A0A8S4RGX0"/>
<dbReference type="PANTHER" id="PTHR12236:SF75">
    <property type="entry name" value="CUTICULAR PROTEIN 62BB, ISOFORM A"/>
    <property type="match status" value="1"/>
</dbReference>
<dbReference type="InterPro" id="IPR051217">
    <property type="entry name" value="Insect_Cuticle_Struc_Prot"/>
</dbReference>
<evidence type="ECO:0000313" key="5">
    <source>
        <dbReference type="Proteomes" id="UP000838756"/>
    </source>
</evidence>
<dbReference type="GO" id="GO:0031012">
    <property type="term" value="C:extracellular matrix"/>
    <property type="evidence" value="ECO:0007669"/>
    <property type="project" value="TreeGrafter"/>
</dbReference>
<name>A0A8S4RGX0_9NEOP</name>
<dbReference type="PRINTS" id="PR00947">
    <property type="entry name" value="CUTICLE"/>
</dbReference>
<dbReference type="Pfam" id="PF00379">
    <property type="entry name" value="Chitin_bind_4"/>
    <property type="match status" value="1"/>
</dbReference>
<evidence type="ECO:0000256" key="2">
    <source>
        <dbReference type="ARBA" id="ARBA00022729"/>
    </source>
</evidence>
<evidence type="ECO:0000256" key="3">
    <source>
        <dbReference type="PROSITE-ProRule" id="PRU00497"/>
    </source>
</evidence>
<comment type="caution">
    <text evidence="4">The sequence shown here is derived from an EMBL/GenBank/DDBJ whole genome shotgun (WGS) entry which is preliminary data.</text>
</comment>
<accession>A0A8S4RGX0</accession>
<dbReference type="InterPro" id="IPR031311">
    <property type="entry name" value="CHIT_BIND_RR_consensus"/>
</dbReference>
<dbReference type="PANTHER" id="PTHR12236">
    <property type="entry name" value="STRUCTURAL CONTITUENT OF CUTICLE"/>
    <property type="match status" value="1"/>
</dbReference>
<dbReference type="PROSITE" id="PS51155">
    <property type="entry name" value="CHIT_BIND_RR_2"/>
    <property type="match status" value="1"/>
</dbReference>
<keyword evidence="1 3" id="KW-0193">Cuticle</keyword>
<protein>
    <submittedName>
        <fullName evidence="4">Jg7031 protein</fullName>
    </submittedName>
</protein>
<dbReference type="EMBL" id="CAKXAJ010025199">
    <property type="protein sequence ID" value="CAH2236267.1"/>
    <property type="molecule type" value="Genomic_DNA"/>
</dbReference>
<gene>
    <name evidence="4" type="primary">jg7031</name>
    <name evidence="4" type="ORF">PAEG_LOCUS13725</name>
</gene>
<dbReference type="GO" id="GO:0005615">
    <property type="term" value="C:extracellular space"/>
    <property type="evidence" value="ECO:0007669"/>
    <property type="project" value="TreeGrafter"/>
</dbReference>
<keyword evidence="2" id="KW-0732">Signal</keyword>
<sequence length="176" mass="20487">MVASVLAQYGGYSLEGYEGYHHKPIVHHQSSEEHQEEYDLDYHAHPKYSFDYSVKDPHTGDDKEHWETRDGDKVKGTYTLVETDGTKRVVEYEADDKNGFNAVVHKIGIPKEEHEEYKVGKPVYEEYKVGKPVYEEYKVGKPVYEEYKVGKPVYESYQHEYQGDDGFVPIVGNYEH</sequence>
<dbReference type="GO" id="GO:0042302">
    <property type="term" value="F:structural constituent of cuticle"/>
    <property type="evidence" value="ECO:0007669"/>
    <property type="project" value="UniProtKB-UniRule"/>
</dbReference>
<dbReference type="PROSITE" id="PS00233">
    <property type="entry name" value="CHIT_BIND_RR_1"/>
    <property type="match status" value="1"/>
</dbReference>